<keyword evidence="1" id="KW-0732">Signal</keyword>
<feature type="chain" id="PRO_5016319738" description="Glycosyl hydrolases family 38 C-terminal beta sandwich domain-containing protein" evidence="1">
    <location>
        <begin position="17"/>
        <end position="195"/>
    </location>
</feature>
<organism evidence="4 5">
    <name type="scientific">Gambusia affinis</name>
    <name type="common">Western mosquitofish</name>
    <name type="synonym">Heterandria affinis</name>
    <dbReference type="NCBI Taxonomy" id="33528"/>
    <lineage>
        <taxon>Eukaryota</taxon>
        <taxon>Metazoa</taxon>
        <taxon>Chordata</taxon>
        <taxon>Craniata</taxon>
        <taxon>Vertebrata</taxon>
        <taxon>Euteleostomi</taxon>
        <taxon>Actinopterygii</taxon>
        <taxon>Neopterygii</taxon>
        <taxon>Teleostei</taxon>
        <taxon>Neoteleostei</taxon>
        <taxon>Acanthomorphata</taxon>
        <taxon>Ovalentaria</taxon>
        <taxon>Atherinomorphae</taxon>
        <taxon>Cyprinodontiformes</taxon>
        <taxon>Poeciliidae</taxon>
        <taxon>Poeciliinae</taxon>
        <taxon>Gambusia</taxon>
    </lineage>
</organism>
<name>A0A315W3D8_GAMAF</name>
<dbReference type="GO" id="GO:0009313">
    <property type="term" value="P:oligosaccharide catabolic process"/>
    <property type="evidence" value="ECO:0007669"/>
    <property type="project" value="TreeGrafter"/>
</dbReference>
<gene>
    <name evidence="4" type="ORF">CCH79_00015271</name>
</gene>
<dbReference type="GO" id="GO:0006013">
    <property type="term" value="P:mannose metabolic process"/>
    <property type="evidence" value="ECO:0007669"/>
    <property type="project" value="InterPro"/>
</dbReference>
<evidence type="ECO:0008006" key="6">
    <source>
        <dbReference type="Google" id="ProtNLM"/>
    </source>
</evidence>
<dbReference type="Gene3D" id="2.70.98.30">
    <property type="entry name" value="Golgi alpha-mannosidase II, domain 4"/>
    <property type="match status" value="1"/>
</dbReference>
<protein>
    <recommendedName>
        <fullName evidence="6">Glycosyl hydrolases family 38 C-terminal beta sandwich domain-containing protein</fullName>
    </recommendedName>
</protein>
<dbReference type="Pfam" id="PF17677">
    <property type="entry name" value="Glyco_hydro38C2"/>
    <property type="match status" value="1"/>
</dbReference>
<dbReference type="InterPro" id="IPR011682">
    <property type="entry name" value="Glyco_hydro_38_C"/>
</dbReference>
<evidence type="ECO:0000313" key="4">
    <source>
        <dbReference type="EMBL" id="PWA30482.1"/>
    </source>
</evidence>
<evidence type="ECO:0000259" key="3">
    <source>
        <dbReference type="Pfam" id="PF17677"/>
    </source>
</evidence>
<sequence>MTTSWFLMCFLAKVWGHKWADLSEHNFGVALLNDSKYGYSIHKNTMTLSLLRAPKAPDTTADMGNHQFTYAIMPHSGSFQDASVVQCAYSLNYPLRPIQCHPDSAPWSAFSLSPSAIVLETIKQVEDGNRNLVVRLYESHGSSITATLRSDLPVKEAWHCDLLERRDSTQPAHITSEGISLNFKPFQIVTLLLCF</sequence>
<reference evidence="4 5" key="1">
    <citation type="journal article" date="2018" name="G3 (Bethesda)">
        <title>A High-Quality Reference Genome for the Invasive Mosquitofish Gambusia affinis Using a Chicago Library.</title>
        <authorList>
            <person name="Hoffberg S.L."/>
            <person name="Troendle N.J."/>
            <person name="Glenn T.C."/>
            <person name="Mahmud O."/>
            <person name="Louha S."/>
            <person name="Chalopin D."/>
            <person name="Bennetzen J.L."/>
            <person name="Mauricio R."/>
        </authorList>
    </citation>
    <scope>NUCLEOTIDE SEQUENCE [LARGE SCALE GENOMIC DNA]</scope>
    <source>
        <strain evidence="4">NE01/NJP1002.9</strain>
        <tissue evidence="4">Muscle</tissue>
    </source>
</reference>
<evidence type="ECO:0000256" key="1">
    <source>
        <dbReference type="SAM" id="SignalP"/>
    </source>
</evidence>
<proteinExistence type="predicted"/>
<dbReference type="Proteomes" id="UP000250572">
    <property type="component" value="Unassembled WGS sequence"/>
</dbReference>
<dbReference type="PANTHER" id="PTHR46017">
    <property type="entry name" value="ALPHA-MANNOSIDASE 2C1"/>
    <property type="match status" value="1"/>
</dbReference>
<dbReference type="InterPro" id="IPR041147">
    <property type="entry name" value="GH38_C"/>
</dbReference>
<keyword evidence="5" id="KW-1185">Reference proteome</keyword>
<dbReference type="SUPFAM" id="SSF74650">
    <property type="entry name" value="Galactose mutarotase-like"/>
    <property type="match status" value="1"/>
</dbReference>
<comment type="caution">
    <text evidence="4">The sequence shown here is derived from an EMBL/GenBank/DDBJ whole genome shotgun (WGS) entry which is preliminary data.</text>
</comment>
<feature type="domain" description="Glycosyl hydrolases family 38 C-terminal" evidence="3">
    <location>
        <begin position="117"/>
        <end position="191"/>
    </location>
</feature>
<accession>A0A315W3D8</accession>
<evidence type="ECO:0000259" key="2">
    <source>
        <dbReference type="Pfam" id="PF07748"/>
    </source>
</evidence>
<evidence type="ECO:0000313" key="5">
    <source>
        <dbReference type="Proteomes" id="UP000250572"/>
    </source>
</evidence>
<dbReference type="PANTHER" id="PTHR46017:SF1">
    <property type="entry name" value="ALPHA-MANNOSIDASE 2C1"/>
    <property type="match status" value="1"/>
</dbReference>
<dbReference type="InterPro" id="IPR011013">
    <property type="entry name" value="Gal_mutarotase_sf_dom"/>
</dbReference>
<feature type="signal peptide" evidence="1">
    <location>
        <begin position="1"/>
        <end position="16"/>
    </location>
</feature>
<dbReference type="EMBL" id="NHOQ01000384">
    <property type="protein sequence ID" value="PWA30482.1"/>
    <property type="molecule type" value="Genomic_DNA"/>
</dbReference>
<dbReference type="GO" id="GO:0030246">
    <property type="term" value="F:carbohydrate binding"/>
    <property type="evidence" value="ECO:0007669"/>
    <property type="project" value="InterPro"/>
</dbReference>
<dbReference type="FunFam" id="2.60.40.2220:FF:000001">
    <property type="entry name" value="Alpha-mannosidase 2C1"/>
    <property type="match status" value="1"/>
</dbReference>
<dbReference type="Pfam" id="PF07748">
    <property type="entry name" value="Glyco_hydro_38C"/>
    <property type="match status" value="1"/>
</dbReference>
<dbReference type="AlphaFoldDB" id="A0A315W3D8"/>
<dbReference type="GO" id="GO:0004559">
    <property type="term" value="F:alpha-mannosidase activity"/>
    <property type="evidence" value="ECO:0007669"/>
    <property type="project" value="InterPro"/>
</dbReference>
<feature type="domain" description="Glycosyl hydrolase family 38 C-terminal" evidence="2">
    <location>
        <begin position="13"/>
        <end position="59"/>
    </location>
</feature>
<dbReference type="Gene3D" id="2.60.40.2220">
    <property type="match status" value="1"/>
</dbReference>